<feature type="domain" description="DUF7172" evidence="1">
    <location>
        <begin position="50"/>
        <end position="204"/>
    </location>
</feature>
<dbReference type="OrthoDB" id="13226at10239"/>
<evidence type="ECO:0000313" key="2">
    <source>
        <dbReference type="EMBL" id="ADD81136.1"/>
    </source>
</evidence>
<reference evidence="2 3" key="1">
    <citation type="journal article" date="2011" name="Appl. Environ. Microbiol.">
        <title>Genomic and functional analyses of Rhodococcus equi phages ReqiPepy6, ReqiPoco6, ReqiPine5, and ReqiDocB7.</title>
        <authorList>
            <person name="Summer E.J."/>
            <person name="Liu M."/>
            <person name="Gill J.J."/>
            <person name="Grant M."/>
            <person name="Chan-Cortes T.N."/>
            <person name="Ferguson L."/>
            <person name="Janes C."/>
            <person name="Lange K."/>
            <person name="Bertoli M."/>
            <person name="Moore C."/>
            <person name="Orchard R.C."/>
            <person name="Cohen N."/>
            <person name="Young R."/>
        </authorList>
    </citation>
    <scope>NUCLEOTIDE SEQUENCE [LARGE SCALE GENOMIC DNA]</scope>
</reference>
<dbReference type="Pfam" id="PF23787">
    <property type="entry name" value="DUF7172"/>
    <property type="match status" value="1"/>
</dbReference>
<dbReference type="RefSeq" id="YP_009016212.1">
    <property type="nucleotide sequence ID" value="NC_023722.1"/>
</dbReference>
<protein>
    <submittedName>
        <fullName evidence="2">Gp31</fullName>
    </submittedName>
</protein>
<keyword evidence="3" id="KW-1185">Reference proteome</keyword>
<name>D4P806_9CAUD</name>
<proteinExistence type="predicted"/>
<dbReference type="InterPro" id="IPR055596">
    <property type="entry name" value="DUF7172"/>
</dbReference>
<accession>D4P806</accession>
<evidence type="ECO:0000313" key="3">
    <source>
        <dbReference type="Proteomes" id="UP000001504"/>
    </source>
</evidence>
<dbReference type="EMBL" id="GU580943">
    <property type="protein sequence ID" value="ADD81136.1"/>
    <property type="molecule type" value="Genomic_DNA"/>
</dbReference>
<dbReference type="Proteomes" id="UP000001504">
    <property type="component" value="Segment"/>
</dbReference>
<dbReference type="GeneID" id="18564142"/>
<sequence>MDRQVCLSPYLLGSSGLPGRLGMSVTLPTLIPAVGDITPVPVGASLTGPATELPGVTLSNTAGYFTNTGPLPIYVQAMIIRWGWSLVASNPNVTQIRDRFVHVIDGEFPDADTTDSYTSQFTAGVDLATNKSAVPLAGVLTRRSGPSIHEETIGPVPAGSTVSWAYRITAWTPPPFSTNGNNNNVQTSASIRGGRILFLQLPEPDRG</sequence>
<evidence type="ECO:0000259" key="1">
    <source>
        <dbReference type="Pfam" id="PF23787"/>
    </source>
</evidence>
<gene>
    <name evidence="2" type="ORF">ReqiPine5gene31</name>
</gene>
<dbReference type="KEGG" id="vg:18564142"/>
<organism evidence="2 3">
    <name type="scientific">Rhodococcus phage ReqiPine5</name>
    <dbReference type="NCBI Taxonomy" id="691963"/>
    <lineage>
        <taxon>Viruses</taxon>
        <taxon>Duplodnaviria</taxon>
        <taxon>Heunggongvirae</taxon>
        <taxon>Uroviricota</taxon>
        <taxon>Caudoviricetes</taxon>
        <taxon>Caudoviricetes incertae sedis</taxon>
        <taxon>Reqipinevirus</taxon>
        <taxon>Reqipinevirus reqipine5</taxon>
    </lineage>
</organism>